<name>A0A1G4IXT5_9SACH</name>
<feature type="compositionally biased region" description="Low complexity" evidence="1">
    <location>
        <begin position="86"/>
        <end position="116"/>
    </location>
</feature>
<dbReference type="SMART" id="SM00353">
    <property type="entry name" value="HLH"/>
    <property type="match status" value="1"/>
</dbReference>
<feature type="compositionally biased region" description="Polar residues" evidence="1">
    <location>
        <begin position="69"/>
        <end position="80"/>
    </location>
</feature>
<feature type="compositionally biased region" description="Basic and acidic residues" evidence="1">
    <location>
        <begin position="158"/>
        <end position="173"/>
    </location>
</feature>
<dbReference type="Proteomes" id="UP000189911">
    <property type="component" value="Chromosome B"/>
</dbReference>
<evidence type="ECO:0000313" key="4">
    <source>
        <dbReference type="Proteomes" id="UP000189911"/>
    </source>
</evidence>
<organism evidence="3 4">
    <name type="scientific">Lachancea nothofagi CBS 11611</name>
    <dbReference type="NCBI Taxonomy" id="1266666"/>
    <lineage>
        <taxon>Eukaryota</taxon>
        <taxon>Fungi</taxon>
        <taxon>Dikarya</taxon>
        <taxon>Ascomycota</taxon>
        <taxon>Saccharomycotina</taxon>
        <taxon>Saccharomycetes</taxon>
        <taxon>Saccharomycetales</taxon>
        <taxon>Saccharomycetaceae</taxon>
        <taxon>Lachancea</taxon>
    </lineage>
</organism>
<dbReference type="InterPro" id="IPR011598">
    <property type="entry name" value="bHLH_dom"/>
</dbReference>
<gene>
    <name evidence="3" type="ORF">LANO_0B04500G</name>
</gene>
<dbReference type="PANTHER" id="PTHR47336">
    <property type="entry name" value="TRANSCRIPTION FACTOR HMS1-RELATED"/>
    <property type="match status" value="1"/>
</dbReference>
<sequence>MASSLAFNPGFSEAEMFLASLQSSDSSDGDKSDYYSLSNNDRSPGYSANGYGYNNGNSTSTGNGVWADRSSSSGGVNLTPESFHELPLSSQPSQQQMQLAPQQQQHQQQQQQQQQQPESGALTVGSDFSGPIKIKTDESPGLSFEADELRDLLAPEGTRDSLDSLEPYHESSHSKVFKPKRERTSHNVIEKKYRTNINDKILQLRDIVPSLRCAAKREMGQVVALEDQEELDGLEPARKLNKASVLIKTIEYIRHLENKCDTYKFENTKLKAGQGFTTPESERNVSTGNNDFMLNLSADQPQSSPYAQAYPTRPKDASSKYLMAGLAATMGASCFGDTSDFKNAKSLMSMPVIHYSQAGGFTFSNANGVINMPTVFLSLLRITLLFATAIHFLRLLTYRGEDKKDKTHDLTVVQFADTVCFRDPSQILDTLKKTMILNRLKYPINSIERIESEIANCFALKFYQFSFPLNIWTKRHTDATWLRIRKQVELANAKTGGALKNGFEWEMIINVLASSRKDTLDSAELKDAIINQGVFTLKELVEFVNGFMVKYRSETVVINLLEEVSCAESKVNDVIEKVYEAEVFNNSALQLSSEISTTLCSLFETTENNIDALLKLVKNRSASQDSNKQLDNDQILVLYSSIVRNLISSGQYKSAYHWASKIPPNLVISQEVSVIGVAAVILMLKCLFEKENHEDLQVIFPRLESLSGKVRVWLGNAANSSLGFELRGKLIDFCVDTAVICGSVTMKQLEEDTEVESQSEELSDDDGSS</sequence>
<protein>
    <submittedName>
        <fullName evidence="3">LANO_0B04500g1_1</fullName>
    </submittedName>
</protein>
<dbReference type="Pfam" id="PF00010">
    <property type="entry name" value="HLH"/>
    <property type="match status" value="1"/>
</dbReference>
<dbReference type="InterPro" id="IPR036638">
    <property type="entry name" value="HLH_DNA-bd_sf"/>
</dbReference>
<proteinExistence type="predicted"/>
<keyword evidence="4" id="KW-1185">Reference proteome</keyword>
<dbReference type="InterPro" id="IPR052099">
    <property type="entry name" value="Regulatory_TF_Diverse"/>
</dbReference>
<dbReference type="Gene3D" id="4.10.280.10">
    <property type="entry name" value="Helix-loop-helix DNA-binding domain"/>
    <property type="match status" value="1"/>
</dbReference>
<dbReference type="OrthoDB" id="2133190at2759"/>
<evidence type="ECO:0000313" key="3">
    <source>
        <dbReference type="EMBL" id="SCU81897.1"/>
    </source>
</evidence>
<feature type="region of interest" description="Disordered" evidence="1">
    <location>
        <begin position="158"/>
        <end position="183"/>
    </location>
</feature>
<dbReference type="PANTHER" id="PTHR47336:SF2">
    <property type="entry name" value="TRANSCRIPTION FACTOR HMS1-RELATED"/>
    <property type="match status" value="1"/>
</dbReference>
<evidence type="ECO:0000259" key="2">
    <source>
        <dbReference type="PROSITE" id="PS50888"/>
    </source>
</evidence>
<reference evidence="4" key="1">
    <citation type="submission" date="2016-03" db="EMBL/GenBank/DDBJ databases">
        <authorList>
            <person name="Devillers Hugo."/>
        </authorList>
    </citation>
    <scope>NUCLEOTIDE SEQUENCE [LARGE SCALE GENOMIC DNA]</scope>
</reference>
<feature type="compositionally biased region" description="Low complexity" evidence="1">
    <location>
        <begin position="49"/>
        <end position="64"/>
    </location>
</feature>
<feature type="region of interest" description="Disordered" evidence="1">
    <location>
        <begin position="22"/>
        <end position="143"/>
    </location>
</feature>
<dbReference type="AlphaFoldDB" id="A0A1G4IXT5"/>
<dbReference type="GO" id="GO:0046983">
    <property type="term" value="F:protein dimerization activity"/>
    <property type="evidence" value="ECO:0007669"/>
    <property type="project" value="InterPro"/>
</dbReference>
<evidence type="ECO:0000256" key="1">
    <source>
        <dbReference type="SAM" id="MobiDB-lite"/>
    </source>
</evidence>
<accession>A0A1G4IXT5</accession>
<feature type="domain" description="BHLH" evidence="2">
    <location>
        <begin position="181"/>
        <end position="256"/>
    </location>
</feature>
<dbReference type="SUPFAM" id="SSF47459">
    <property type="entry name" value="HLH, helix-loop-helix DNA-binding domain"/>
    <property type="match status" value="1"/>
</dbReference>
<dbReference type="EMBL" id="LT598450">
    <property type="protein sequence ID" value="SCU81897.1"/>
    <property type="molecule type" value="Genomic_DNA"/>
</dbReference>
<dbReference type="PROSITE" id="PS50888">
    <property type="entry name" value="BHLH"/>
    <property type="match status" value="1"/>
</dbReference>